<feature type="transmembrane region" description="Helical" evidence="5">
    <location>
        <begin position="203"/>
        <end position="224"/>
    </location>
</feature>
<evidence type="ECO:0000256" key="3">
    <source>
        <dbReference type="ARBA" id="ARBA00022989"/>
    </source>
</evidence>
<evidence type="ECO:0000313" key="7">
    <source>
        <dbReference type="EMBL" id="WAR14272.1"/>
    </source>
</evidence>
<evidence type="ECO:0000313" key="8">
    <source>
        <dbReference type="Proteomes" id="UP001164746"/>
    </source>
</evidence>
<reference evidence="7" key="1">
    <citation type="submission" date="2022-11" db="EMBL/GenBank/DDBJ databases">
        <title>Centuries of genome instability and evolution in soft-shell clam transmissible cancer (bioRxiv).</title>
        <authorList>
            <person name="Hart S.F.M."/>
            <person name="Yonemitsu M.A."/>
            <person name="Giersch R.M."/>
            <person name="Beal B.F."/>
            <person name="Arriagada G."/>
            <person name="Davis B.W."/>
            <person name="Ostrander E.A."/>
            <person name="Goff S.P."/>
            <person name="Metzger M.J."/>
        </authorList>
    </citation>
    <scope>NUCLEOTIDE SEQUENCE</scope>
    <source>
        <strain evidence="7">MELC-2E11</strain>
        <tissue evidence="7">Siphon/mantle</tissue>
    </source>
</reference>
<feature type="transmembrane region" description="Helical" evidence="5">
    <location>
        <begin position="160"/>
        <end position="183"/>
    </location>
</feature>
<gene>
    <name evidence="7" type="ORF">MAR_004377</name>
</gene>
<dbReference type="PANTHER" id="PTHR45620:SF42">
    <property type="entry name" value="G-PROTEIN COUPLED RECEPTOR SEB-2"/>
    <property type="match status" value="1"/>
</dbReference>
<dbReference type="InterPro" id="IPR017981">
    <property type="entry name" value="GPCR_2-like_7TM"/>
</dbReference>
<feature type="transmembrane region" description="Helical" evidence="5">
    <location>
        <begin position="86"/>
        <end position="104"/>
    </location>
</feature>
<dbReference type="CDD" id="cd15260">
    <property type="entry name" value="7tmB1_NPR_B4_insect-like"/>
    <property type="match status" value="1"/>
</dbReference>
<feature type="transmembrane region" description="Helical" evidence="5">
    <location>
        <begin position="52"/>
        <end position="74"/>
    </location>
</feature>
<dbReference type="InterPro" id="IPR000832">
    <property type="entry name" value="GPCR_2_secretin-like"/>
</dbReference>
<feature type="transmembrane region" description="Helical" evidence="5">
    <location>
        <begin position="124"/>
        <end position="148"/>
    </location>
</feature>
<evidence type="ECO:0000256" key="1">
    <source>
        <dbReference type="ARBA" id="ARBA00004141"/>
    </source>
</evidence>
<dbReference type="Pfam" id="PF00002">
    <property type="entry name" value="7tm_2"/>
    <property type="match status" value="1"/>
</dbReference>
<dbReference type="Proteomes" id="UP001164746">
    <property type="component" value="Chromosome 9"/>
</dbReference>
<dbReference type="PRINTS" id="PR00249">
    <property type="entry name" value="GPCRSECRETIN"/>
</dbReference>
<dbReference type="InterPro" id="IPR050332">
    <property type="entry name" value="GPCR_2"/>
</dbReference>
<sequence>MHEKRDVVCEPDNRTALGKLQRVLQLTLPPDVGSGKIMCYILNQAEDDTKHIYIFIGGFSLSLLMLVVSLIIFFRFRQLRCDRITIHKNLFLSYVFTGISWILYYVLAALDGEVLLYNPLWCQALHIMCQYFTVCNFLWMFCEGLYLNTIMVYAFSSGKILIISCYIIGWGIPVVLTLVYTLVRGSDDYLTMDCWINESALQWIMYGPIVLSIGVNVLFLVNIVRLLITKLRQMPEADQTRKATRATLILVPLLGLQYLLFPIRPEPGSKLQDVYHTSVALLISLQGAFVSTMYCFCNGEVLRRKWNQHKLMSRSSLRASGGPGATYTTMDPVTQTQATYFSTAEN</sequence>
<evidence type="ECO:0000256" key="4">
    <source>
        <dbReference type="ARBA" id="ARBA00023136"/>
    </source>
</evidence>
<feature type="non-terminal residue" evidence="7">
    <location>
        <position position="1"/>
    </location>
</feature>
<keyword evidence="2 5" id="KW-0812">Transmembrane</keyword>
<feature type="transmembrane region" description="Helical" evidence="5">
    <location>
        <begin position="275"/>
        <end position="297"/>
    </location>
</feature>
<keyword evidence="4 5" id="KW-0472">Membrane</keyword>
<feature type="domain" description="G-protein coupled receptors family 2 profile 2" evidence="6">
    <location>
        <begin position="51"/>
        <end position="298"/>
    </location>
</feature>
<dbReference type="PROSITE" id="PS50261">
    <property type="entry name" value="G_PROTEIN_RECEP_F2_4"/>
    <property type="match status" value="1"/>
</dbReference>
<feature type="transmembrane region" description="Helical" evidence="5">
    <location>
        <begin position="245"/>
        <end position="263"/>
    </location>
</feature>
<dbReference type="SUPFAM" id="SSF81321">
    <property type="entry name" value="Family A G protein-coupled receptor-like"/>
    <property type="match status" value="1"/>
</dbReference>
<accession>A0ABY7EWE0</accession>
<evidence type="ECO:0000259" key="6">
    <source>
        <dbReference type="PROSITE" id="PS50261"/>
    </source>
</evidence>
<comment type="subcellular location">
    <subcellularLocation>
        <location evidence="1">Membrane</location>
        <topology evidence="1">Multi-pass membrane protein</topology>
    </subcellularLocation>
</comment>
<protein>
    <submittedName>
        <fullName evidence="7">CALCR-like protein</fullName>
    </submittedName>
</protein>
<keyword evidence="3 5" id="KW-1133">Transmembrane helix</keyword>
<evidence type="ECO:0000256" key="2">
    <source>
        <dbReference type="ARBA" id="ARBA00022692"/>
    </source>
</evidence>
<dbReference type="EMBL" id="CP111020">
    <property type="protein sequence ID" value="WAR14272.1"/>
    <property type="molecule type" value="Genomic_DNA"/>
</dbReference>
<dbReference type="PANTHER" id="PTHR45620">
    <property type="entry name" value="PDF RECEPTOR-LIKE PROTEIN-RELATED"/>
    <property type="match status" value="1"/>
</dbReference>
<dbReference type="Gene3D" id="1.20.1070.10">
    <property type="entry name" value="Rhodopsin 7-helix transmembrane proteins"/>
    <property type="match status" value="1"/>
</dbReference>
<name>A0ABY7EWE0_MYAAR</name>
<keyword evidence="8" id="KW-1185">Reference proteome</keyword>
<proteinExistence type="predicted"/>
<organism evidence="7 8">
    <name type="scientific">Mya arenaria</name>
    <name type="common">Soft-shell clam</name>
    <dbReference type="NCBI Taxonomy" id="6604"/>
    <lineage>
        <taxon>Eukaryota</taxon>
        <taxon>Metazoa</taxon>
        <taxon>Spiralia</taxon>
        <taxon>Lophotrochozoa</taxon>
        <taxon>Mollusca</taxon>
        <taxon>Bivalvia</taxon>
        <taxon>Autobranchia</taxon>
        <taxon>Heteroconchia</taxon>
        <taxon>Euheterodonta</taxon>
        <taxon>Imparidentia</taxon>
        <taxon>Neoheterodontei</taxon>
        <taxon>Myida</taxon>
        <taxon>Myoidea</taxon>
        <taxon>Myidae</taxon>
        <taxon>Mya</taxon>
    </lineage>
</organism>
<evidence type="ECO:0000256" key="5">
    <source>
        <dbReference type="SAM" id="Phobius"/>
    </source>
</evidence>